<dbReference type="OrthoDB" id="3184970at2759"/>
<accession>A0A9P6EJ30</accession>
<keyword evidence="2" id="KW-1185">Reference proteome</keyword>
<dbReference type="Proteomes" id="UP000807306">
    <property type="component" value="Unassembled WGS sequence"/>
</dbReference>
<sequence length="285" mass="32495">MELDGRTVHRESDSFFDEESADTLYTSSDGVKFKLRSEHIRVNAPRLPIPSRLDEKPTGMEVSLALEESSEVLDDLFQFVQPPSETRRRRERPALYNEKYQGPALFQLVEAAEKYAVFGAIDVCLFRLEQLVQQRKHLLEIINLSDKYGYTSILDTAAELALNLPLDTNMLETFETPGLLQRFILYRSQWTSTRDKALEVFANSVCHVAPITSDGFDNVCPTYRKRKLIYMSLVAEDIKNAAKSPESMHLVCQTPGRGCNSDFRNLVAVVNAHNELVRRLSEFVL</sequence>
<name>A0A9P6EJ30_9AGAR</name>
<protein>
    <submittedName>
        <fullName evidence="1">Uncharacterized protein</fullName>
    </submittedName>
</protein>
<proteinExistence type="predicted"/>
<comment type="caution">
    <text evidence="1">The sequence shown here is derived from an EMBL/GenBank/DDBJ whole genome shotgun (WGS) entry which is preliminary data.</text>
</comment>
<gene>
    <name evidence="1" type="ORF">CPB83DRAFT_852147</name>
</gene>
<dbReference type="AlphaFoldDB" id="A0A9P6EJ30"/>
<evidence type="ECO:0000313" key="2">
    <source>
        <dbReference type="Proteomes" id="UP000807306"/>
    </source>
</evidence>
<organism evidence="1 2">
    <name type="scientific">Crepidotus variabilis</name>
    <dbReference type="NCBI Taxonomy" id="179855"/>
    <lineage>
        <taxon>Eukaryota</taxon>
        <taxon>Fungi</taxon>
        <taxon>Dikarya</taxon>
        <taxon>Basidiomycota</taxon>
        <taxon>Agaricomycotina</taxon>
        <taxon>Agaricomycetes</taxon>
        <taxon>Agaricomycetidae</taxon>
        <taxon>Agaricales</taxon>
        <taxon>Agaricineae</taxon>
        <taxon>Crepidotaceae</taxon>
        <taxon>Crepidotus</taxon>
    </lineage>
</organism>
<reference evidence="1" key="1">
    <citation type="submission" date="2020-11" db="EMBL/GenBank/DDBJ databases">
        <authorList>
            <consortium name="DOE Joint Genome Institute"/>
            <person name="Ahrendt S."/>
            <person name="Riley R."/>
            <person name="Andreopoulos W."/>
            <person name="Labutti K."/>
            <person name="Pangilinan J."/>
            <person name="Ruiz-Duenas F.J."/>
            <person name="Barrasa J.M."/>
            <person name="Sanchez-Garcia M."/>
            <person name="Camarero S."/>
            <person name="Miyauchi S."/>
            <person name="Serrano A."/>
            <person name="Linde D."/>
            <person name="Babiker R."/>
            <person name="Drula E."/>
            <person name="Ayuso-Fernandez I."/>
            <person name="Pacheco R."/>
            <person name="Padilla G."/>
            <person name="Ferreira P."/>
            <person name="Barriuso J."/>
            <person name="Kellner H."/>
            <person name="Castanera R."/>
            <person name="Alfaro M."/>
            <person name="Ramirez L."/>
            <person name="Pisabarro A.G."/>
            <person name="Kuo A."/>
            <person name="Tritt A."/>
            <person name="Lipzen A."/>
            <person name="He G."/>
            <person name="Yan M."/>
            <person name="Ng V."/>
            <person name="Cullen D."/>
            <person name="Martin F."/>
            <person name="Rosso M.-N."/>
            <person name="Henrissat B."/>
            <person name="Hibbett D."/>
            <person name="Martinez A.T."/>
            <person name="Grigoriev I.V."/>
        </authorList>
    </citation>
    <scope>NUCLEOTIDE SEQUENCE</scope>
    <source>
        <strain evidence="1">CBS 506.95</strain>
    </source>
</reference>
<dbReference type="EMBL" id="MU157844">
    <property type="protein sequence ID" value="KAF9529767.1"/>
    <property type="molecule type" value="Genomic_DNA"/>
</dbReference>
<evidence type="ECO:0000313" key="1">
    <source>
        <dbReference type="EMBL" id="KAF9529767.1"/>
    </source>
</evidence>